<evidence type="ECO:0000259" key="8">
    <source>
        <dbReference type="Pfam" id="PF01447"/>
    </source>
</evidence>
<dbReference type="PRINTS" id="PR00730">
    <property type="entry name" value="THERMOLYSIN"/>
</dbReference>
<dbReference type="InterPro" id="IPR023612">
    <property type="entry name" value="Peptidase_M4"/>
</dbReference>
<evidence type="ECO:0000256" key="2">
    <source>
        <dbReference type="ARBA" id="ARBA00022670"/>
    </source>
</evidence>
<feature type="domain" description="Peptidase M4" evidence="8">
    <location>
        <begin position="228"/>
        <end position="369"/>
    </location>
</feature>
<dbReference type="PANTHER" id="PTHR33794">
    <property type="entry name" value="BACILLOLYSIN"/>
    <property type="match status" value="1"/>
</dbReference>
<reference evidence="10" key="1">
    <citation type="submission" date="2015-07" db="EMBL/GenBank/DDBJ databases">
        <title>MeaNS - Measles Nucleotide Surveillance Program.</title>
        <authorList>
            <person name="Tran T."/>
            <person name="Druce J."/>
        </authorList>
    </citation>
    <scope>NUCLEOTIDE SEQUENCE</scope>
    <source>
        <strain evidence="10">UCB-OBI-ISO-001</strain>
        <tissue evidence="10">Gonad</tissue>
    </source>
</reference>
<comment type="similarity">
    <text evidence="1">Belongs to the peptidase M4 family.</text>
</comment>
<dbReference type="Pfam" id="PF02868">
    <property type="entry name" value="Peptidase_M4_C"/>
    <property type="match status" value="1"/>
</dbReference>
<evidence type="ECO:0000256" key="4">
    <source>
        <dbReference type="ARBA" id="ARBA00022801"/>
    </source>
</evidence>
<sequence>MAICRVGVLFLFLVIFAFLESHCVMSAKWREARDVFLSNVGTLSEMVKRQPSHMITTRDLFGLTKDEDVELTDSAPSVQGTDIKKYHETYRGLPVFDASLTVETDAKSHVYTGQVTGKLVQNLDDDINSTIPNVTEQEAVQLALMYGKFPMAGARIDSSKPQLIIYVKDNIGILVYRVQYFAVSDGKNYRFCMMINAKNGMLVDKWNTLETAREKYQMKGIGGNKLIGKKTYGELLPYLQVRRTGEDCYFRNGIVIVVNLKGKEYLSDEDEKTYHTNCKNGSRDEINGAYSPINDALFYGTIIYNMYMEWVKVPPKKVLPMIFRVHYGHNTVVANYNGRNFTFSDGDDSFLPLVGLDIVAHEVTHCFTEEHSDLVYEGQSGGIDESFSDLAGEAAENFAKGNNDWEAGGGVSKDPIRKLCKQSEDGKSVIYAKDFSDDMDVHYLSGVFNRFYCLLASYKDWSVRKVFQMTAHSNRFYWHPKTNFTEAACDIIKSAYDLGYDTAPVQESFAKVGIEVCDISQYIRNIHENSVIEGLSSVPGEKILFKLNVKTVSLKKVKIITFAGIGEVDLYACYKRSRCSKHLTKWRSSQPGTDQLLSIRHPKLGKYFITLIPKTRSYFANVTIKVNYEKD</sequence>
<dbReference type="InterPro" id="IPR027268">
    <property type="entry name" value="Peptidase_M4/M1_CTD_sf"/>
</dbReference>
<evidence type="ECO:0000256" key="3">
    <source>
        <dbReference type="ARBA" id="ARBA00022723"/>
    </source>
</evidence>
<dbReference type="OrthoDB" id="5332336at2759"/>
<evidence type="ECO:0000256" key="5">
    <source>
        <dbReference type="ARBA" id="ARBA00022833"/>
    </source>
</evidence>
<evidence type="ECO:0000256" key="1">
    <source>
        <dbReference type="ARBA" id="ARBA00009388"/>
    </source>
</evidence>
<dbReference type="EMBL" id="KQ418919">
    <property type="protein sequence ID" value="KOF85364.1"/>
    <property type="molecule type" value="Genomic_DNA"/>
</dbReference>
<dbReference type="Gene3D" id="3.10.450.40">
    <property type="match status" value="1"/>
</dbReference>
<dbReference type="Gene3D" id="1.10.390.10">
    <property type="entry name" value="Neutral Protease Domain 2"/>
    <property type="match status" value="1"/>
</dbReference>
<feature type="domain" description="Peptidase M4 C-terminal" evidence="9">
    <location>
        <begin position="372"/>
        <end position="514"/>
    </location>
</feature>
<dbReference type="InterPro" id="IPR013856">
    <property type="entry name" value="Peptidase_M4_domain"/>
</dbReference>
<dbReference type="SUPFAM" id="SSF55486">
    <property type="entry name" value="Metalloproteases ('zincins'), catalytic domain"/>
    <property type="match status" value="1"/>
</dbReference>
<proteinExistence type="inferred from homology"/>
<keyword evidence="3" id="KW-0479">Metal-binding</keyword>
<keyword evidence="7" id="KW-0732">Signal</keyword>
<feature type="signal peptide" evidence="7">
    <location>
        <begin position="1"/>
        <end position="26"/>
    </location>
</feature>
<dbReference type="InterPro" id="IPR050728">
    <property type="entry name" value="Zinc_Metalloprotease_M4"/>
</dbReference>
<accession>A0A0L8H8E9</accession>
<dbReference type="GO" id="GO:0004222">
    <property type="term" value="F:metalloendopeptidase activity"/>
    <property type="evidence" value="ECO:0007669"/>
    <property type="project" value="InterPro"/>
</dbReference>
<dbReference type="Gene3D" id="2.60.120.380">
    <property type="match status" value="1"/>
</dbReference>
<evidence type="ECO:0000256" key="6">
    <source>
        <dbReference type="ARBA" id="ARBA00023049"/>
    </source>
</evidence>
<keyword evidence="4" id="KW-0378">Hydrolase</keyword>
<dbReference type="GO" id="GO:0006508">
    <property type="term" value="P:proteolysis"/>
    <property type="evidence" value="ECO:0007669"/>
    <property type="project" value="UniProtKB-KW"/>
</dbReference>
<dbReference type="GO" id="GO:0046872">
    <property type="term" value="F:metal ion binding"/>
    <property type="evidence" value="ECO:0007669"/>
    <property type="project" value="UniProtKB-KW"/>
</dbReference>
<dbReference type="CDD" id="cd09597">
    <property type="entry name" value="M4_TLP"/>
    <property type="match status" value="1"/>
</dbReference>
<keyword evidence="6" id="KW-0482">Metalloprotease</keyword>
<dbReference type="OMA" id="LEMRVHY"/>
<evidence type="ECO:0000313" key="10">
    <source>
        <dbReference type="EMBL" id="KOF85364.1"/>
    </source>
</evidence>
<dbReference type="KEGG" id="obi:106872269"/>
<dbReference type="Gene3D" id="3.10.450.490">
    <property type="match status" value="1"/>
</dbReference>
<dbReference type="AlphaFoldDB" id="A0A0L8H8E9"/>
<dbReference type="Gene3D" id="3.10.170.10">
    <property type="match status" value="1"/>
</dbReference>
<evidence type="ECO:0000256" key="7">
    <source>
        <dbReference type="SAM" id="SignalP"/>
    </source>
</evidence>
<dbReference type="InterPro" id="IPR001570">
    <property type="entry name" value="Peptidase_M4_C_domain"/>
</dbReference>
<feature type="chain" id="PRO_5005583526" evidence="7">
    <location>
        <begin position="27"/>
        <end position="631"/>
    </location>
</feature>
<dbReference type="Pfam" id="PF01447">
    <property type="entry name" value="Peptidase_M4"/>
    <property type="match status" value="1"/>
</dbReference>
<keyword evidence="2" id="KW-0645">Protease</keyword>
<name>A0A0L8H8E9_OCTBM</name>
<gene>
    <name evidence="10" type="ORF">OCBIM_22020492mg</name>
</gene>
<keyword evidence="5" id="KW-0862">Zinc</keyword>
<dbReference type="STRING" id="37653.A0A0L8H8E9"/>
<dbReference type="PANTHER" id="PTHR33794:SF1">
    <property type="entry name" value="BACILLOLYSIN"/>
    <property type="match status" value="1"/>
</dbReference>
<organism evidence="10">
    <name type="scientific">Octopus bimaculoides</name>
    <name type="common">California two-spotted octopus</name>
    <dbReference type="NCBI Taxonomy" id="37653"/>
    <lineage>
        <taxon>Eukaryota</taxon>
        <taxon>Metazoa</taxon>
        <taxon>Spiralia</taxon>
        <taxon>Lophotrochozoa</taxon>
        <taxon>Mollusca</taxon>
        <taxon>Cephalopoda</taxon>
        <taxon>Coleoidea</taxon>
        <taxon>Octopodiformes</taxon>
        <taxon>Octopoda</taxon>
        <taxon>Incirrata</taxon>
        <taxon>Octopodidae</taxon>
        <taxon>Octopus</taxon>
    </lineage>
</organism>
<evidence type="ECO:0000259" key="9">
    <source>
        <dbReference type="Pfam" id="PF02868"/>
    </source>
</evidence>
<protein>
    <submittedName>
        <fullName evidence="10">Uncharacterized protein</fullName>
    </submittedName>
</protein>